<accession>A0A9W7DK82</accession>
<gene>
    <name evidence="2" type="ORF">Amon01_000427700</name>
</gene>
<dbReference type="EMBL" id="BSXU01002024">
    <property type="protein sequence ID" value="GMG33484.1"/>
    <property type="molecule type" value="Genomic_DNA"/>
</dbReference>
<feature type="region of interest" description="Disordered" evidence="1">
    <location>
        <begin position="26"/>
        <end position="52"/>
    </location>
</feature>
<sequence length="331" mass="38045">MVSPIGSFDQSDLTLPRMNNNYQITNPMNYNYQTANSNTGRSQPQNQAQHSLPPLNSILAPVQGTTTSHELIPARLGAQPVFEPSSYVNQSRPMPFMNTQSVPYVQYHQIPSSIVQNQHDMSDTNVLPRLILPRVSENGYPPMKVLGEDTLKVKLTDNESKFTKVVEFKFLYCPGAGGCFLSEAQLIPYAVDFKRMEGVPFLYFGPSYKFRMQLMQHTDTPGFKMSVKLQLREVYLSIYIENLNYSELYSVERKLNEFMFKLKINGYPAEENILVDNYTNHLTVYYLQNKSDVPKYFSKYRTLVKNQYVSCIRIHYSDRGGEYLNQNGDHG</sequence>
<comment type="caution">
    <text evidence="2">The sequence shown here is derived from an EMBL/GenBank/DDBJ whole genome shotgun (WGS) entry which is preliminary data.</text>
</comment>
<proteinExistence type="predicted"/>
<keyword evidence="3" id="KW-1185">Reference proteome</keyword>
<evidence type="ECO:0000256" key="1">
    <source>
        <dbReference type="SAM" id="MobiDB-lite"/>
    </source>
</evidence>
<evidence type="ECO:0000313" key="3">
    <source>
        <dbReference type="Proteomes" id="UP001165063"/>
    </source>
</evidence>
<feature type="compositionally biased region" description="Polar residues" evidence="1">
    <location>
        <begin position="26"/>
        <end position="50"/>
    </location>
</feature>
<organism evidence="2 3">
    <name type="scientific">Ambrosiozyma monospora</name>
    <name type="common">Yeast</name>
    <name type="synonym">Endomycopsis monosporus</name>
    <dbReference type="NCBI Taxonomy" id="43982"/>
    <lineage>
        <taxon>Eukaryota</taxon>
        <taxon>Fungi</taxon>
        <taxon>Dikarya</taxon>
        <taxon>Ascomycota</taxon>
        <taxon>Saccharomycotina</taxon>
        <taxon>Pichiomycetes</taxon>
        <taxon>Pichiales</taxon>
        <taxon>Pichiaceae</taxon>
        <taxon>Ambrosiozyma</taxon>
    </lineage>
</organism>
<reference evidence="2" key="1">
    <citation type="submission" date="2023-04" db="EMBL/GenBank/DDBJ databases">
        <title>Ambrosiozyma monospora NBRC 1965.</title>
        <authorList>
            <person name="Ichikawa N."/>
            <person name="Sato H."/>
            <person name="Tonouchi N."/>
        </authorList>
    </citation>
    <scope>NUCLEOTIDE SEQUENCE</scope>
    <source>
        <strain evidence="2">NBRC 1965</strain>
    </source>
</reference>
<evidence type="ECO:0000313" key="2">
    <source>
        <dbReference type="EMBL" id="GMG33484.1"/>
    </source>
</evidence>
<dbReference type="Proteomes" id="UP001165063">
    <property type="component" value="Unassembled WGS sequence"/>
</dbReference>
<dbReference type="AlphaFoldDB" id="A0A9W7DK82"/>
<protein>
    <submittedName>
        <fullName evidence="2">Unnamed protein product</fullName>
    </submittedName>
</protein>
<name>A0A9W7DK82_AMBMO</name>